<dbReference type="PROSITE" id="PS50920">
    <property type="entry name" value="SOLCAR"/>
    <property type="match status" value="3"/>
</dbReference>
<dbReference type="InterPro" id="IPR023395">
    <property type="entry name" value="MCP_dom_sf"/>
</dbReference>
<dbReference type="AlphaFoldDB" id="A0AAD5YNQ6"/>
<keyword evidence="5" id="KW-0677">Repeat</keyword>
<evidence type="ECO:0000256" key="8">
    <source>
        <dbReference type="ARBA" id="ARBA00023128"/>
    </source>
</evidence>
<dbReference type="EMBL" id="JANAWD010000011">
    <property type="protein sequence ID" value="KAJ3491520.1"/>
    <property type="molecule type" value="Genomic_DNA"/>
</dbReference>
<protein>
    <submittedName>
        <fullName evidence="11">Uncharacterized protein</fullName>
    </submittedName>
</protein>
<evidence type="ECO:0000313" key="12">
    <source>
        <dbReference type="Proteomes" id="UP001212997"/>
    </source>
</evidence>
<evidence type="ECO:0000256" key="4">
    <source>
        <dbReference type="ARBA" id="ARBA00022692"/>
    </source>
</evidence>
<reference evidence="11" key="1">
    <citation type="submission" date="2022-07" db="EMBL/GenBank/DDBJ databases">
        <title>Genome Sequence of Physisporinus lineatus.</title>
        <authorList>
            <person name="Buettner E."/>
        </authorList>
    </citation>
    <scope>NUCLEOTIDE SEQUENCE</scope>
    <source>
        <strain evidence="11">VT162</strain>
    </source>
</reference>
<keyword evidence="6" id="KW-0999">Mitochondrion inner membrane</keyword>
<feature type="repeat" description="Solcar" evidence="10">
    <location>
        <begin position="17"/>
        <end position="108"/>
    </location>
</feature>
<dbReference type="InterPro" id="IPR002067">
    <property type="entry name" value="MCP"/>
</dbReference>
<dbReference type="PRINTS" id="PR00926">
    <property type="entry name" value="MITOCARRIER"/>
</dbReference>
<evidence type="ECO:0000256" key="3">
    <source>
        <dbReference type="ARBA" id="ARBA00022448"/>
    </source>
</evidence>
<evidence type="ECO:0000256" key="10">
    <source>
        <dbReference type="PROSITE-ProRule" id="PRU00282"/>
    </source>
</evidence>
<keyword evidence="3" id="KW-0813">Transport</keyword>
<comment type="caution">
    <text evidence="11">The sequence shown here is derived from an EMBL/GenBank/DDBJ whole genome shotgun (WGS) entry which is preliminary data.</text>
</comment>
<accession>A0AAD5YNQ6</accession>
<dbReference type="InterPro" id="IPR002167">
    <property type="entry name" value="GDC-like"/>
</dbReference>
<dbReference type="Pfam" id="PF00153">
    <property type="entry name" value="Mito_carr"/>
    <property type="match status" value="3"/>
</dbReference>
<comment type="similarity">
    <text evidence="2">Belongs to the mitochondrial carrier (TC 2.A.29) family.</text>
</comment>
<evidence type="ECO:0000256" key="7">
    <source>
        <dbReference type="ARBA" id="ARBA00022989"/>
    </source>
</evidence>
<evidence type="ECO:0000256" key="1">
    <source>
        <dbReference type="ARBA" id="ARBA00004448"/>
    </source>
</evidence>
<dbReference type="PANTHER" id="PTHR24089">
    <property type="entry name" value="SOLUTE CARRIER FAMILY 25"/>
    <property type="match status" value="1"/>
</dbReference>
<dbReference type="Gene3D" id="1.50.40.10">
    <property type="entry name" value="Mitochondrial carrier domain"/>
    <property type="match status" value="1"/>
</dbReference>
<gene>
    <name evidence="11" type="ORF">NLI96_g636</name>
</gene>
<evidence type="ECO:0000313" key="11">
    <source>
        <dbReference type="EMBL" id="KAJ3491520.1"/>
    </source>
</evidence>
<keyword evidence="7" id="KW-1133">Transmembrane helix</keyword>
<keyword evidence="12" id="KW-1185">Reference proteome</keyword>
<sequence>MSPYASSPSTSDKQSLHYIIRSGIAGGFAGCIAKTVVAPLDRVKILFQASNPEYRQYAGSWSGAFRAGAQIYRDGGFVGLFQGHSATLLRIFPYAAIKFMVYDQIENVLMPTREQQTNARRFTAGALSGITSVFFTYPLDLIRVRMAFYTRSSIAHSSGPSRPTFAYAVSRIYHETPAHHSTTLTSIASSSHSSGAGAATLTLAPSRTLFSVLPILKFYRGFTVTVAGMVPYAGTSFLTWGFLRSHLLPPSSQGKPTSLTKTTLADLGIGALSGALSMTVSYPFEIIRRRMQVGGLHYPDRWMRWDETVLGIWRASGWRGFFPSFFQHLHGPSDPRIAIKFSHSPIPSSQSSPSSILLQVLDYPARRGPANEVTSYSNVLLLTHHQVKCFHRTLQSRRSRKLAGLVKELSVLLASDDRLRGPTYRTYSPQGYRSFVERNKDLKNELRFILRSLPVLEYSSVRFLDPFSIAMGYGHFFGPCGIASHSLKNLIIHGISIFASFYEMSFPCLEVLCFHLAIHLRPPTFKFPRLSLRLSVLQLLRTSQRTGRVIHDLLTESKFPSLHTLQLYENRHLESSNNLSCPPHILDIRCLHLIGKAEISYFETLRRAGALDNLQHLAIGQIIRPFDPLRLWQFPTSIETLTFLVDTALTKNSSEESLFDSLQSELARHKEGFSRVRRIRVYVHGENVGDVARERMALDMYSAIYRTINMDKWIEYNLYFPPEVTPPPTLG</sequence>
<name>A0AAD5YNQ6_9APHY</name>
<comment type="subcellular location">
    <subcellularLocation>
        <location evidence="1">Mitochondrion inner membrane</location>
        <topology evidence="1">Multi-pass membrane protein</topology>
    </subcellularLocation>
</comment>
<dbReference type="GO" id="GO:0055085">
    <property type="term" value="P:transmembrane transport"/>
    <property type="evidence" value="ECO:0007669"/>
    <property type="project" value="InterPro"/>
</dbReference>
<keyword evidence="4 10" id="KW-0812">Transmembrane</keyword>
<evidence type="ECO:0000256" key="2">
    <source>
        <dbReference type="ARBA" id="ARBA00006375"/>
    </source>
</evidence>
<dbReference type="PRINTS" id="PR00928">
    <property type="entry name" value="GRAVESDC"/>
</dbReference>
<keyword evidence="8" id="KW-0496">Mitochondrion</keyword>
<dbReference type="Proteomes" id="UP001212997">
    <property type="component" value="Unassembled WGS sequence"/>
</dbReference>
<dbReference type="GO" id="GO:0005743">
    <property type="term" value="C:mitochondrial inner membrane"/>
    <property type="evidence" value="ECO:0007669"/>
    <property type="project" value="UniProtKB-SubCell"/>
</dbReference>
<evidence type="ECO:0000256" key="9">
    <source>
        <dbReference type="ARBA" id="ARBA00023136"/>
    </source>
</evidence>
<feature type="repeat" description="Solcar" evidence="10">
    <location>
        <begin position="116"/>
        <end position="246"/>
    </location>
</feature>
<feature type="repeat" description="Solcar" evidence="10">
    <location>
        <begin position="261"/>
        <end position="350"/>
    </location>
</feature>
<organism evidence="11 12">
    <name type="scientific">Meripilus lineatus</name>
    <dbReference type="NCBI Taxonomy" id="2056292"/>
    <lineage>
        <taxon>Eukaryota</taxon>
        <taxon>Fungi</taxon>
        <taxon>Dikarya</taxon>
        <taxon>Basidiomycota</taxon>
        <taxon>Agaricomycotina</taxon>
        <taxon>Agaricomycetes</taxon>
        <taxon>Polyporales</taxon>
        <taxon>Meripilaceae</taxon>
        <taxon>Meripilus</taxon>
    </lineage>
</organism>
<evidence type="ECO:0000256" key="6">
    <source>
        <dbReference type="ARBA" id="ARBA00022792"/>
    </source>
</evidence>
<dbReference type="InterPro" id="IPR018108">
    <property type="entry name" value="MCP_transmembrane"/>
</dbReference>
<evidence type="ECO:0000256" key="5">
    <source>
        <dbReference type="ARBA" id="ARBA00022737"/>
    </source>
</evidence>
<proteinExistence type="inferred from homology"/>
<dbReference type="SUPFAM" id="SSF103506">
    <property type="entry name" value="Mitochondrial carrier"/>
    <property type="match status" value="1"/>
</dbReference>
<keyword evidence="9 10" id="KW-0472">Membrane</keyword>